<name>A0AB34G5K2_9HYPO</name>
<sequence>MAISCLFKTITSSNPRLGGGLKIQAQRTRRTASTVYRGSRTAAALAHGFVFLKLHRPLVRAR</sequence>
<accession>A0AB34G5K2</accession>
<keyword evidence="2" id="KW-1185">Reference proteome</keyword>
<reference evidence="1" key="1">
    <citation type="submission" date="2023-01" db="EMBL/GenBank/DDBJ databases">
        <title>The growth and conidiation of Purpureocillium lavendulum are regulated by nitrogen source and histone H3K14 acetylation.</title>
        <authorList>
            <person name="Tang P."/>
            <person name="Han J."/>
            <person name="Zhang C."/>
            <person name="Tang P."/>
            <person name="Qi F."/>
            <person name="Zhang K."/>
            <person name="Liang L."/>
        </authorList>
    </citation>
    <scope>NUCLEOTIDE SEQUENCE</scope>
    <source>
        <strain evidence="1">YMF1.00683</strain>
    </source>
</reference>
<evidence type="ECO:0000313" key="1">
    <source>
        <dbReference type="EMBL" id="KAJ6446027.1"/>
    </source>
</evidence>
<comment type="caution">
    <text evidence="1">The sequence shown here is derived from an EMBL/GenBank/DDBJ whole genome shotgun (WGS) entry which is preliminary data.</text>
</comment>
<dbReference type="Proteomes" id="UP001163105">
    <property type="component" value="Unassembled WGS sequence"/>
</dbReference>
<protein>
    <submittedName>
        <fullName evidence="1">Uncharacterized protein</fullName>
    </submittedName>
</protein>
<gene>
    <name evidence="1" type="ORF">O9K51_00794</name>
</gene>
<proteinExistence type="predicted"/>
<organism evidence="1 2">
    <name type="scientific">Purpureocillium lavendulum</name>
    <dbReference type="NCBI Taxonomy" id="1247861"/>
    <lineage>
        <taxon>Eukaryota</taxon>
        <taxon>Fungi</taxon>
        <taxon>Dikarya</taxon>
        <taxon>Ascomycota</taxon>
        <taxon>Pezizomycotina</taxon>
        <taxon>Sordariomycetes</taxon>
        <taxon>Hypocreomycetidae</taxon>
        <taxon>Hypocreales</taxon>
        <taxon>Ophiocordycipitaceae</taxon>
        <taxon>Purpureocillium</taxon>
    </lineage>
</organism>
<dbReference type="AlphaFoldDB" id="A0AB34G5K2"/>
<evidence type="ECO:0000313" key="2">
    <source>
        <dbReference type="Proteomes" id="UP001163105"/>
    </source>
</evidence>
<dbReference type="EMBL" id="JAQHRD010000001">
    <property type="protein sequence ID" value="KAJ6446027.1"/>
    <property type="molecule type" value="Genomic_DNA"/>
</dbReference>